<name>A0AAE7R5Y4_9HYPH</name>
<dbReference type="EMBL" id="CP049206">
    <property type="protein sequence ID" value="QTF99586.1"/>
    <property type="molecule type" value="Genomic_DNA"/>
</dbReference>
<sequence length="51" mass="5448">MTDTSSFEPFTFSLGKARITALSDGILTAPIGSLYRLGSDQPTPENSRRSG</sequence>
<reference evidence="2" key="2">
    <citation type="submission" date="2020-02" db="EMBL/GenBank/DDBJ databases">
        <title>Unexpected conservation and global transmission of agrobacterial virulence plasmids.</title>
        <authorList>
            <person name="Weisberg A.J."/>
            <person name="Davis E.W. II"/>
            <person name="Tabima J.R."/>
            <person name="Belcher M.S."/>
            <person name="Miller M."/>
            <person name="Kuo C.-H."/>
            <person name="Loper J.E."/>
            <person name="Grunwald N.J."/>
            <person name="Putnam M.L."/>
            <person name="Chang J.H."/>
        </authorList>
    </citation>
    <scope>NUCLEOTIDE SEQUENCE</scope>
    <source>
        <strain evidence="2">W2/73</strain>
    </source>
</reference>
<gene>
    <name evidence="1" type="ORF">G6L72_10610</name>
    <name evidence="2" type="ORF">G6M88_03830</name>
</gene>
<dbReference type="EMBL" id="JAAMCP010000005">
    <property type="protein sequence ID" value="NTF37156.1"/>
    <property type="molecule type" value="Genomic_DNA"/>
</dbReference>
<dbReference type="KEGG" id="arui:G6M88_03830"/>
<dbReference type="Proteomes" id="UP000822331">
    <property type="component" value="Unassembled WGS sequence"/>
</dbReference>
<protein>
    <submittedName>
        <fullName evidence="2">Uncharacterized protein</fullName>
    </submittedName>
</protein>
<reference evidence="1 4" key="1">
    <citation type="journal article" date="2020" name="Science">
        <title>Unexpected conservation and global transmission of agrobacterial virulence plasmids.</title>
        <authorList>
            <person name="Weisberg A.J."/>
            <person name="Davis E.W. 2nd"/>
            <person name="Tabima J."/>
            <person name="Belcher M.S."/>
            <person name="Miller M."/>
            <person name="Kuo C.H."/>
            <person name="Loper J.E."/>
            <person name="Grunwald N.J."/>
            <person name="Putnam M.L."/>
            <person name="Chang J.H."/>
        </authorList>
    </citation>
    <scope>NUCLEOTIDE SEQUENCE [LARGE SCALE GENOMIC DNA]</scope>
    <source>
        <strain evidence="1 4">A19/93</strain>
    </source>
</reference>
<dbReference type="Proteomes" id="UP000663912">
    <property type="component" value="Chromosome 1"/>
</dbReference>
<organism evidence="2 3">
    <name type="scientific">Agrobacterium rubi</name>
    <dbReference type="NCBI Taxonomy" id="28099"/>
    <lineage>
        <taxon>Bacteria</taxon>
        <taxon>Pseudomonadati</taxon>
        <taxon>Pseudomonadota</taxon>
        <taxon>Alphaproteobacteria</taxon>
        <taxon>Hyphomicrobiales</taxon>
        <taxon>Rhizobiaceae</taxon>
        <taxon>Rhizobium/Agrobacterium group</taxon>
        <taxon>Agrobacterium</taxon>
    </lineage>
</organism>
<evidence type="ECO:0000313" key="2">
    <source>
        <dbReference type="EMBL" id="QTF99586.1"/>
    </source>
</evidence>
<evidence type="ECO:0000313" key="3">
    <source>
        <dbReference type="Proteomes" id="UP000663912"/>
    </source>
</evidence>
<accession>A0AAE7R5Y4</accession>
<proteinExistence type="predicted"/>
<keyword evidence="4" id="KW-1185">Reference proteome</keyword>
<evidence type="ECO:0000313" key="4">
    <source>
        <dbReference type="Proteomes" id="UP000822331"/>
    </source>
</evidence>
<dbReference type="RefSeq" id="WP_158006399.1">
    <property type="nucleotide sequence ID" value="NZ_CP049206.1"/>
</dbReference>
<dbReference type="AlphaFoldDB" id="A0AAE7R5Y4"/>
<evidence type="ECO:0000313" key="1">
    <source>
        <dbReference type="EMBL" id="NTF37156.1"/>
    </source>
</evidence>